<name>A0A365TKC6_9GAMM</name>
<feature type="compositionally biased region" description="Polar residues" evidence="1">
    <location>
        <begin position="54"/>
        <end position="72"/>
    </location>
</feature>
<sequence length="72" mass="8135">MDQGRYEAYRLSHEIHKTLGTYQPSPFRPWSPEDMAWLAGADDASGEYLKADNEQSSASPSPRSKETQLSLF</sequence>
<dbReference type="AlphaFoldDB" id="A0A365TKC6"/>
<evidence type="ECO:0000256" key="1">
    <source>
        <dbReference type="SAM" id="MobiDB-lite"/>
    </source>
</evidence>
<feature type="region of interest" description="Disordered" evidence="1">
    <location>
        <begin position="50"/>
        <end position="72"/>
    </location>
</feature>
<comment type="caution">
    <text evidence="2">The sequence shown here is derived from an EMBL/GenBank/DDBJ whole genome shotgun (WGS) entry which is preliminary data.</text>
</comment>
<gene>
    <name evidence="2" type="ORF">DQ400_15475</name>
</gene>
<keyword evidence="3" id="KW-1185">Reference proteome</keyword>
<dbReference type="OrthoDB" id="6168668at2"/>
<evidence type="ECO:0000313" key="2">
    <source>
        <dbReference type="EMBL" id="RBI66138.1"/>
    </source>
</evidence>
<dbReference type="Proteomes" id="UP000252204">
    <property type="component" value="Unassembled WGS sequence"/>
</dbReference>
<evidence type="ECO:0000313" key="3">
    <source>
        <dbReference type="Proteomes" id="UP000252204"/>
    </source>
</evidence>
<dbReference type="RefSeq" id="WP_113270592.1">
    <property type="nucleotide sequence ID" value="NZ_QNTU01000011.1"/>
</dbReference>
<accession>A0A365TKC6</accession>
<proteinExistence type="predicted"/>
<organism evidence="2 3">
    <name type="scientific">Vreelandella sulfidaeris</name>
    <dbReference type="NCBI Taxonomy" id="115553"/>
    <lineage>
        <taxon>Bacteria</taxon>
        <taxon>Pseudomonadati</taxon>
        <taxon>Pseudomonadota</taxon>
        <taxon>Gammaproteobacteria</taxon>
        <taxon>Oceanospirillales</taxon>
        <taxon>Halomonadaceae</taxon>
        <taxon>Vreelandella</taxon>
    </lineage>
</organism>
<dbReference type="EMBL" id="QNTU01000011">
    <property type="protein sequence ID" value="RBI66138.1"/>
    <property type="molecule type" value="Genomic_DNA"/>
</dbReference>
<protein>
    <submittedName>
        <fullName evidence="2">Uncharacterized protein</fullName>
    </submittedName>
</protein>
<reference evidence="3" key="1">
    <citation type="submission" date="2018-06" db="EMBL/GenBank/DDBJ databases">
        <title>Whole genome sequencing of four bacterial strains from South Shetland trench revealing bio-synthetic gene clusters.</title>
        <authorList>
            <person name="Abdel-Mageed W.M."/>
            <person name="Lehri B."/>
            <person name="Jarmusch S."/>
            <person name="Miranda K."/>
            <person name="Goodfellow M."/>
            <person name="Jaspars M."/>
            <person name="Karlyshev A.V."/>
        </authorList>
    </citation>
    <scope>NUCLEOTIDE SEQUENCE [LARGE SCALE GENOMIC DNA]</scope>
    <source>
        <strain evidence="3">SST4</strain>
    </source>
</reference>